<dbReference type="InParanoid" id="A0A024FUS5"/>
<evidence type="ECO:0000313" key="3">
    <source>
        <dbReference type="Proteomes" id="UP000053237"/>
    </source>
</evidence>
<comment type="caution">
    <text evidence="2">The sequence shown here is derived from an EMBL/GenBank/DDBJ whole genome shotgun (WGS) entry which is preliminary data.</text>
</comment>
<accession>A0A024FUS5</accession>
<dbReference type="InterPro" id="IPR032727">
    <property type="entry name" value="CLAMP"/>
</dbReference>
<sequence>MSKSSACRNKSQTSQAAARNDTSTAHSTLFLSPNDIFASAPIFQLDKWIAFVEQLVEATCSEKDQETFRALQQLLEIEHFIDNPRSSVYVELMFHGLQFACEEIRLRPTGKIVRFMILINRLFKYAVTPTHFPKDNSQHVDILSEIFPSLEAVYGLFRQLIHENAEVQAVEKEALQTCVGSSGEDGNEMANAASDGDPAFNVETAFTISEVAHIVNYFTGTFFAQLTAYQFVFAHKRKTIEEHMELVVEEPLIPFPLSEANLLR</sequence>
<dbReference type="Proteomes" id="UP000053237">
    <property type="component" value="Unassembled WGS sequence"/>
</dbReference>
<proteinExistence type="predicted"/>
<keyword evidence="3" id="KW-1185">Reference proteome</keyword>
<organism evidence="2 3">
    <name type="scientific">Albugo candida</name>
    <dbReference type="NCBI Taxonomy" id="65357"/>
    <lineage>
        <taxon>Eukaryota</taxon>
        <taxon>Sar</taxon>
        <taxon>Stramenopiles</taxon>
        <taxon>Oomycota</taxon>
        <taxon>Peronosporomycetes</taxon>
        <taxon>Albuginales</taxon>
        <taxon>Albuginaceae</taxon>
        <taxon>Albugo</taxon>
    </lineage>
</organism>
<dbReference type="AlphaFoldDB" id="A0A024FUS5"/>
<protein>
    <submittedName>
        <fullName evidence="2">Uncharacterized protein</fullName>
    </submittedName>
</protein>
<dbReference type="PANTHER" id="PTHR28457">
    <property type="entry name" value="COILED-COIL DOMAIN-CONTAINING PROTEIN 189"/>
    <property type="match status" value="1"/>
</dbReference>
<feature type="region of interest" description="Disordered" evidence="1">
    <location>
        <begin position="1"/>
        <end position="20"/>
    </location>
</feature>
<dbReference type="EMBL" id="CAIX01000433">
    <property type="protein sequence ID" value="CCI10875.1"/>
    <property type="molecule type" value="Genomic_DNA"/>
</dbReference>
<evidence type="ECO:0000313" key="2">
    <source>
        <dbReference type="EMBL" id="CCI10875.1"/>
    </source>
</evidence>
<evidence type="ECO:0000256" key="1">
    <source>
        <dbReference type="SAM" id="MobiDB-lite"/>
    </source>
</evidence>
<reference evidence="2 3" key="1">
    <citation type="submission" date="2012-05" db="EMBL/GenBank/DDBJ databases">
        <title>Recombination and specialization in a pathogen metapopulation.</title>
        <authorList>
            <person name="Gardiner A."/>
            <person name="Kemen E."/>
            <person name="Schultz-Larsen T."/>
            <person name="MacLean D."/>
            <person name="Van Oosterhout C."/>
            <person name="Jones J.D.G."/>
        </authorList>
    </citation>
    <scope>NUCLEOTIDE SEQUENCE [LARGE SCALE GENOMIC DNA]</scope>
    <source>
        <strain evidence="2 3">Ac Nc2</strain>
    </source>
</reference>
<dbReference type="Pfam" id="PF14769">
    <property type="entry name" value="CLAMP"/>
    <property type="match status" value="1"/>
</dbReference>
<dbReference type="PANTHER" id="PTHR28457:SF1">
    <property type="entry name" value="CILIA- AND FLAGELLA-ASSOCIATED PROTEIN 119"/>
    <property type="match status" value="1"/>
</dbReference>
<gene>
    <name evidence="2" type="ORF">BN9_118710</name>
</gene>
<name>A0A024FUS5_9STRA</name>